<dbReference type="RefSeq" id="WP_345212086.1">
    <property type="nucleotide sequence ID" value="NZ_BAABFT010000008.1"/>
</dbReference>
<feature type="transmembrane region" description="Helical" evidence="1">
    <location>
        <begin position="379"/>
        <end position="397"/>
    </location>
</feature>
<dbReference type="Proteomes" id="UP001500582">
    <property type="component" value="Unassembled WGS sequence"/>
</dbReference>
<name>A0ABP8GP83_9SPHI</name>
<keyword evidence="2" id="KW-0732">Signal</keyword>
<dbReference type="InterPro" id="IPR008979">
    <property type="entry name" value="Galactose-bd-like_sf"/>
</dbReference>
<dbReference type="Pfam" id="PF13163">
    <property type="entry name" value="DUF3999"/>
    <property type="match status" value="1"/>
</dbReference>
<keyword evidence="4" id="KW-1185">Reference proteome</keyword>
<keyword evidence="1" id="KW-0472">Membrane</keyword>
<evidence type="ECO:0000256" key="2">
    <source>
        <dbReference type="SAM" id="SignalP"/>
    </source>
</evidence>
<proteinExistence type="predicted"/>
<evidence type="ECO:0000256" key="1">
    <source>
        <dbReference type="SAM" id="Phobius"/>
    </source>
</evidence>
<dbReference type="InterPro" id="IPR025060">
    <property type="entry name" value="DUF3999"/>
</dbReference>
<evidence type="ECO:0008006" key="5">
    <source>
        <dbReference type="Google" id="ProtNLM"/>
    </source>
</evidence>
<keyword evidence="1" id="KW-1133">Transmembrane helix</keyword>
<comment type="caution">
    <text evidence="3">The sequence shown here is derived from an EMBL/GenBank/DDBJ whole genome shotgun (WGS) entry which is preliminary data.</text>
</comment>
<dbReference type="SUPFAM" id="SSF49785">
    <property type="entry name" value="Galactose-binding domain-like"/>
    <property type="match status" value="1"/>
</dbReference>
<evidence type="ECO:0000313" key="4">
    <source>
        <dbReference type="Proteomes" id="UP001500582"/>
    </source>
</evidence>
<protein>
    <recommendedName>
        <fullName evidence="5">DUF3999 family protein</fullName>
    </recommendedName>
</protein>
<evidence type="ECO:0000313" key="3">
    <source>
        <dbReference type="EMBL" id="GAA4327827.1"/>
    </source>
</evidence>
<dbReference type="EMBL" id="BAABFT010000008">
    <property type="protein sequence ID" value="GAA4327827.1"/>
    <property type="molecule type" value="Genomic_DNA"/>
</dbReference>
<sequence length="410" mass="45597">MKLKRRNKAAILFSLLALQVTGVLAQQNFRYSAKVQQADSAGFYSIDLQPDVLAKSNGNLADIRLMNADSKFVPYILGSQLPKQDVKSYIVFAQVSNAAANDSLKAYVIQIPERLSINELWLKLRNTAVSRTVNLLGSDDLKNWFAIEEDVPLQETGFSRNGAYEQVLNFPASTYKYIKILINDRHKAPINILQAGIYQQEFAKQIYVELPPVLVSQKDSAKISYISLQLKAPYPLAKLHLNIGGAKFYKRAVTVYQLAGSNRELVLDTVISSAGGQDLYLSAKAAKLDIEINNEDNPPLLISGVKAYQLSENLIGYFEKGQPYYLVFGDAKASAPNYDLQAFTDSLHRQLPQLRHEAVGNNPLYKIAGEAKPSGFPSWIIWVAIAVVLIVLITLTIKMTQEVNKRKAGE</sequence>
<feature type="signal peptide" evidence="2">
    <location>
        <begin position="1"/>
        <end position="25"/>
    </location>
</feature>
<keyword evidence="1" id="KW-0812">Transmembrane</keyword>
<gene>
    <name evidence="3" type="ORF">GCM10023149_31490</name>
</gene>
<reference evidence="4" key="1">
    <citation type="journal article" date="2019" name="Int. J. Syst. Evol. Microbiol.">
        <title>The Global Catalogue of Microorganisms (GCM) 10K type strain sequencing project: providing services to taxonomists for standard genome sequencing and annotation.</title>
        <authorList>
            <consortium name="The Broad Institute Genomics Platform"/>
            <consortium name="The Broad Institute Genome Sequencing Center for Infectious Disease"/>
            <person name="Wu L."/>
            <person name="Ma J."/>
        </authorList>
    </citation>
    <scope>NUCLEOTIDE SEQUENCE [LARGE SCALE GENOMIC DNA]</scope>
    <source>
        <strain evidence="4">JCM 17705</strain>
    </source>
</reference>
<accession>A0ABP8GP83</accession>
<feature type="chain" id="PRO_5045274708" description="DUF3999 family protein" evidence="2">
    <location>
        <begin position="26"/>
        <end position="410"/>
    </location>
</feature>
<organism evidence="3 4">
    <name type="scientific">Mucilaginibacter gynuensis</name>
    <dbReference type="NCBI Taxonomy" id="1302236"/>
    <lineage>
        <taxon>Bacteria</taxon>
        <taxon>Pseudomonadati</taxon>
        <taxon>Bacteroidota</taxon>
        <taxon>Sphingobacteriia</taxon>
        <taxon>Sphingobacteriales</taxon>
        <taxon>Sphingobacteriaceae</taxon>
        <taxon>Mucilaginibacter</taxon>
    </lineage>
</organism>